<dbReference type="PANTHER" id="PTHR30537">
    <property type="entry name" value="HTH-TYPE TRANSCRIPTIONAL REGULATOR"/>
    <property type="match status" value="1"/>
</dbReference>
<dbReference type="InterPro" id="IPR005119">
    <property type="entry name" value="LysR_subst-bd"/>
</dbReference>
<evidence type="ECO:0000256" key="1">
    <source>
        <dbReference type="ARBA" id="ARBA00009437"/>
    </source>
</evidence>
<dbReference type="Gene3D" id="3.40.190.290">
    <property type="match status" value="1"/>
</dbReference>
<dbReference type="SUPFAM" id="SSF46785">
    <property type="entry name" value="Winged helix' DNA-binding domain"/>
    <property type="match status" value="1"/>
</dbReference>
<dbReference type="CDD" id="cd08422">
    <property type="entry name" value="PBP2_CrgA_like"/>
    <property type="match status" value="1"/>
</dbReference>
<dbReference type="Gene3D" id="1.10.10.10">
    <property type="entry name" value="Winged helix-like DNA-binding domain superfamily/Winged helix DNA-binding domain"/>
    <property type="match status" value="1"/>
</dbReference>
<evidence type="ECO:0000256" key="2">
    <source>
        <dbReference type="ARBA" id="ARBA00023015"/>
    </source>
</evidence>
<dbReference type="FunFam" id="3.40.190.290:FF:000001">
    <property type="entry name" value="Transcriptional regulator, LysR family"/>
    <property type="match status" value="1"/>
</dbReference>
<dbReference type="Proteomes" id="UP000092544">
    <property type="component" value="Unassembled WGS sequence"/>
</dbReference>
<evidence type="ECO:0000256" key="3">
    <source>
        <dbReference type="ARBA" id="ARBA00023125"/>
    </source>
</evidence>
<comment type="similarity">
    <text evidence="1">Belongs to the LysR transcriptional regulatory family.</text>
</comment>
<reference evidence="6 7" key="1">
    <citation type="submission" date="2016-06" db="EMBL/GenBank/DDBJ databases">
        <authorList>
            <person name="Kjaerup R.B."/>
            <person name="Dalgaard T.S."/>
            <person name="Juul-Madsen H.R."/>
        </authorList>
    </citation>
    <scope>NUCLEOTIDE SEQUENCE [LARGE SCALE GENOMIC DNA]</scope>
    <source>
        <strain evidence="6 7">CECT 8886</strain>
    </source>
</reference>
<dbReference type="AlphaFoldDB" id="A0A1A8TR79"/>
<sequence length="299" mass="33774">MDRVTAAKVFLDVAQSQSFSRTATRLNMSRPMVTRYIEAMEDWLQIRLLHRTTRKVSLTSAGEACLKDVEQWLQQADQLTALVNNSQELSGMVRITSSMSFGYSQLMPAIQGFMDLHPQVRIDIDLEDSTADLTDKSIDLAIRIASNPDSSLIGKPIAVCESVLVASPAYLEKTRHTLGEIHYPQDLVKHACLGYKNFERHIWHLSKGEQFESVSVDCRLSVNEATALLHGVLNGMGVALQPTYLANYYLHDGRLCHVLPEWTPRDLTIYALYSSRKHLSPTVRALIDYLESYFADNPW</sequence>
<dbReference type="PROSITE" id="PS50931">
    <property type="entry name" value="HTH_LYSR"/>
    <property type="match status" value="1"/>
</dbReference>
<accession>A0A1A8TR79</accession>
<dbReference type="GO" id="GO:0043565">
    <property type="term" value="F:sequence-specific DNA binding"/>
    <property type="evidence" value="ECO:0007669"/>
    <property type="project" value="TreeGrafter"/>
</dbReference>
<dbReference type="SUPFAM" id="SSF53850">
    <property type="entry name" value="Periplasmic binding protein-like II"/>
    <property type="match status" value="1"/>
</dbReference>
<dbReference type="STRING" id="1792290.MSP8886_03371"/>
<keyword evidence="2" id="KW-0805">Transcription regulation</keyword>
<dbReference type="GO" id="GO:0003700">
    <property type="term" value="F:DNA-binding transcription factor activity"/>
    <property type="evidence" value="ECO:0007669"/>
    <property type="project" value="InterPro"/>
</dbReference>
<evidence type="ECO:0000313" key="7">
    <source>
        <dbReference type="Proteomes" id="UP000092544"/>
    </source>
</evidence>
<evidence type="ECO:0000256" key="4">
    <source>
        <dbReference type="ARBA" id="ARBA00023163"/>
    </source>
</evidence>
<feature type="domain" description="HTH lysR-type" evidence="5">
    <location>
        <begin position="1"/>
        <end position="59"/>
    </location>
</feature>
<dbReference type="FunFam" id="1.10.10.10:FF:000001">
    <property type="entry name" value="LysR family transcriptional regulator"/>
    <property type="match status" value="1"/>
</dbReference>
<gene>
    <name evidence="6" type="primary">dmlR_12</name>
    <name evidence="6" type="ORF">MSP8886_03371</name>
</gene>
<evidence type="ECO:0000259" key="5">
    <source>
        <dbReference type="PROSITE" id="PS50931"/>
    </source>
</evidence>
<keyword evidence="4" id="KW-0804">Transcription</keyword>
<dbReference type="InterPro" id="IPR036388">
    <property type="entry name" value="WH-like_DNA-bd_sf"/>
</dbReference>
<name>A0A1A8TR79_9GAMM</name>
<dbReference type="PANTHER" id="PTHR30537:SF35">
    <property type="entry name" value="TRANSCRIPTIONAL REGULATORY PROTEIN"/>
    <property type="match status" value="1"/>
</dbReference>
<dbReference type="InterPro" id="IPR036390">
    <property type="entry name" value="WH_DNA-bd_sf"/>
</dbReference>
<keyword evidence="7" id="KW-1185">Reference proteome</keyword>
<dbReference type="InterPro" id="IPR058163">
    <property type="entry name" value="LysR-type_TF_proteobact-type"/>
</dbReference>
<dbReference type="EMBL" id="FLOB01000009">
    <property type="protein sequence ID" value="SBS35389.1"/>
    <property type="molecule type" value="Genomic_DNA"/>
</dbReference>
<dbReference type="GO" id="GO:0006351">
    <property type="term" value="P:DNA-templated transcription"/>
    <property type="evidence" value="ECO:0007669"/>
    <property type="project" value="TreeGrafter"/>
</dbReference>
<keyword evidence="3" id="KW-0238">DNA-binding</keyword>
<dbReference type="RefSeq" id="WP_067018505.1">
    <property type="nucleotide sequence ID" value="NZ_FLOB01000009.1"/>
</dbReference>
<proteinExistence type="inferred from homology"/>
<dbReference type="OrthoDB" id="9815676at2"/>
<dbReference type="Pfam" id="PF00126">
    <property type="entry name" value="HTH_1"/>
    <property type="match status" value="1"/>
</dbReference>
<dbReference type="Pfam" id="PF03466">
    <property type="entry name" value="LysR_substrate"/>
    <property type="match status" value="1"/>
</dbReference>
<protein>
    <submittedName>
        <fullName evidence="6">HTH-type transcriptional regulator DmlR</fullName>
    </submittedName>
</protein>
<organism evidence="6 7">
    <name type="scientific">Marinomonas spartinae</name>
    <dbReference type="NCBI Taxonomy" id="1792290"/>
    <lineage>
        <taxon>Bacteria</taxon>
        <taxon>Pseudomonadati</taxon>
        <taxon>Pseudomonadota</taxon>
        <taxon>Gammaproteobacteria</taxon>
        <taxon>Oceanospirillales</taxon>
        <taxon>Oceanospirillaceae</taxon>
        <taxon>Marinomonas</taxon>
    </lineage>
</organism>
<dbReference type="InterPro" id="IPR000847">
    <property type="entry name" value="LysR_HTH_N"/>
</dbReference>
<evidence type="ECO:0000313" key="6">
    <source>
        <dbReference type="EMBL" id="SBS35389.1"/>
    </source>
</evidence>